<dbReference type="EMBL" id="JANBPY010002255">
    <property type="protein sequence ID" value="KAJ1955788.1"/>
    <property type="molecule type" value="Genomic_DNA"/>
</dbReference>
<reference evidence="8" key="1">
    <citation type="submission" date="2022-07" db="EMBL/GenBank/DDBJ databases">
        <title>Phylogenomic reconstructions and comparative analyses of Kickxellomycotina fungi.</title>
        <authorList>
            <person name="Reynolds N.K."/>
            <person name="Stajich J.E."/>
            <person name="Barry K."/>
            <person name="Grigoriev I.V."/>
            <person name="Crous P."/>
            <person name="Smith M.E."/>
        </authorList>
    </citation>
    <scope>NUCLEOTIDE SEQUENCE</scope>
    <source>
        <strain evidence="8">RSA 1196</strain>
    </source>
</reference>
<accession>A0A9W8AM76</accession>
<evidence type="ECO:0000256" key="6">
    <source>
        <dbReference type="PIRSR" id="PIRSR602129-50"/>
    </source>
</evidence>
<evidence type="ECO:0000256" key="7">
    <source>
        <dbReference type="RuleBase" id="RU000382"/>
    </source>
</evidence>
<comment type="cofactor">
    <cofactor evidence="1 6 7">
        <name>pyridoxal 5'-phosphate</name>
        <dbReference type="ChEBI" id="CHEBI:597326"/>
    </cofactor>
</comment>
<gene>
    <name evidence="8" type="ORF">IWQ62_005450</name>
</gene>
<evidence type="ECO:0000313" key="9">
    <source>
        <dbReference type="Proteomes" id="UP001150925"/>
    </source>
</evidence>
<keyword evidence="9" id="KW-1185">Reference proteome</keyword>
<dbReference type="InterPro" id="IPR002129">
    <property type="entry name" value="PyrdxlP-dep_de-COase"/>
</dbReference>
<name>A0A9W8AM76_9FUNG</name>
<dbReference type="GO" id="GO:0019752">
    <property type="term" value="P:carboxylic acid metabolic process"/>
    <property type="evidence" value="ECO:0007669"/>
    <property type="project" value="InterPro"/>
</dbReference>
<dbReference type="OrthoDB" id="639767at2759"/>
<dbReference type="GO" id="GO:0016831">
    <property type="term" value="F:carboxy-lyase activity"/>
    <property type="evidence" value="ECO:0007669"/>
    <property type="project" value="UniProtKB-KW"/>
</dbReference>
<keyword evidence="5 7" id="KW-0456">Lyase</keyword>
<keyword evidence="3" id="KW-0210">Decarboxylase</keyword>
<dbReference type="PANTHER" id="PTHR11999:SF70">
    <property type="entry name" value="MIP05841P"/>
    <property type="match status" value="1"/>
</dbReference>
<comment type="similarity">
    <text evidence="2 7">Belongs to the group II decarboxylase family.</text>
</comment>
<organism evidence="8 9">
    <name type="scientific">Dispira parvispora</name>
    <dbReference type="NCBI Taxonomy" id="1520584"/>
    <lineage>
        <taxon>Eukaryota</taxon>
        <taxon>Fungi</taxon>
        <taxon>Fungi incertae sedis</taxon>
        <taxon>Zoopagomycota</taxon>
        <taxon>Kickxellomycotina</taxon>
        <taxon>Dimargaritomycetes</taxon>
        <taxon>Dimargaritales</taxon>
        <taxon>Dimargaritaceae</taxon>
        <taxon>Dispira</taxon>
    </lineage>
</organism>
<dbReference type="SUPFAM" id="SSF53383">
    <property type="entry name" value="PLP-dependent transferases"/>
    <property type="match status" value="1"/>
</dbReference>
<dbReference type="Gene3D" id="3.40.640.10">
    <property type="entry name" value="Type I PLP-dependent aspartate aminotransferase-like (Major domain)"/>
    <property type="match status" value="1"/>
</dbReference>
<sequence>MVAARERMLNYLKETQDLESKDVIHKLVAYASDQPGVLEQAIEEDTKAGLIPFFVTASIGTTSTGAVDNIPGIVQACATSRIWVHVDAAYAGSAMVCPEFRHHMAGVEGVDSFDFNPHKWLLVHFDCSCLFVKKMSDIANALTIYPYYLRYKEHDQGLVENFSDYQIPLGRRFRALKVWFTLRSYGQTGLQEYIRRHVQLAQNVKAAIENDPRFEVVNTVHFSLIGLRLRPAACVPHLVDKETDEVLSKKIESITNSYNLKLHEHINQSGIFVTKGDLHGKTFIRMSISGFNTTQETVSRAWGIIQASADHVLSTSQGAIMNGCGDWVVVPSPNALEESPSGLNIRCHPWEPPRGEPSMFPDIEIQAAPIND</sequence>
<evidence type="ECO:0000313" key="8">
    <source>
        <dbReference type="EMBL" id="KAJ1955788.1"/>
    </source>
</evidence>
<evidence type="ECO:0000256" key="3">
    <source>
        <dbReference type="ARBA" id="ARBA00022793"/>
    </source>
</evidence>
<dbReference type="InterPro" id="IPR015421">
    <property type="entry name" value="PyrdxlP-dep_Trfase_major"/>
</dbReference>
<dbReference type="Pfam" id="PF00282">
    <property type="entry name" value="Pyridoxal_deC"/>
    <property type="match status" value="1"/>
</dbReference>
<dbReference type="InterPro" id="IPR015422">
    <property type="entry name" value="PyrdxlP-dep_Trfase_small"/>
</dbReference>
<dbReference type="GO" id="GO:0005737">
    <property type="term" value="C:cytoplasm"/>
    <property type="evidence" value="ECO:0007669"/>
    <property type="project" value="TreeGrafter"/>
</dbReference>
<dbReference type="Gene3D" id="3.90.1150.10">
    <property type="entry name" value="Aspartate Aminotransferase, domain 1"/>
    <property type="match status" value="1"/>
</dbReference>
<evidence type="ECO:0000256" key="5">
    <source>
        <dbReference type="ARBA" id="ARBA00023239"/>
    </source>
</evidence>
<comment type="caution">
    <text evidence="8">The sequence shown here is derived from an EMBL/GenBank/DDBJ whole genome shotgun (WGS) entry which is preliminary data.</text>
</comment>
<protein>
    <recommendedName>
        <fullName evidence="10">Aromatic-L-amino-acid decarboxylase</fullName>
    </recommendedName>
</protein>
<evidence type="ECO:0000256" key="1">
    <source>
        <dbReference type="ARBA" id="ARBA00001933"/>
    </source>
</evidence>
<dbReference type="GO" id="GO:0030170">
    <property type="term" value="F:pyridoxal phosphate binding"/>
    <property type="evidence" value="ECO:0007669"/>
    <property type="project" value="InterPro"/>
</dbReference>
<proteinExistence type="inferred from homology"/>
<feature type="modified residue" description="N6-(pyridoxal phosphate)lysine" evidence="6">
    <location>
        <position position="119"/>
    </location>
</feature>
<keyword evidence="4 6" id="KW-0663">Pyridoxal phosphate</keyword>
<dbReference type="InterPro" id="IPR021115">
    <property type="entry name" value="Pyridoxal-P_BS"/>
</dbReference>
<evidence type="ECO:0000256" key="4">
    <source>
        <dbReference type="ARBA" id="ARBA00022898"/>
    </source>
</evidence>
<dbReference type="PROSITE" id="PS00392">
    <property type="entry name" value="DDC_GAD_HDC_YDC"/>
    <property type="match status" value="1"/>
</dbReference>
<dbReference type="AlphaFoldDB" id="A0A9W8AM76"/>
<dbReference type="PANTHER" id="PTHR11999">
    <property type="entry name" value="GROUP II PYRIDOXAL-5-PHOSPHATE DECARBOXYLASE"/>
    <property type="match status" value="1"/>
</dbReference>
<evidence type="ECO:0000256" key="2">
    <source>
        <dbReference type="ARBA" id="ARBA00009533"/>
    </source>
</evidence>
<dbReference type="InterPro" id="IPR015424">
    <property type="entry name" value="PyrdxlP-dep_Trfase"/>
</dbReference>
<dbReference type="Proteomes" id="UP001150925">
    <property type="component" value="Unassembled WGS sequence"/>
</dbReference>
<evidence type="ECO:0008006" key="10">
    <source>
        <dbReference type="Google" id="ProtNLM"/>
    </source>
</evidence>
<dbReference type="InterPro" id="IPR010977">
    <property type="entry name" value="Aromatic_deC"/>
</dbReference>